<dbReference type="AlphaFoldDB" id="A0A291IRW3"/>
<evidence type="ECO:0008006" key="3">
    <source>
        <dbReference type="Google" id="ProtNLM"/>
    </source>
</evidence>
<protein>
    <recommendedName>
        <fullName evidence="3">HAD family hydrolase</fullName>
    </recommendedName>
</protein>
<dbReference type="PANTHER" id="PTHR10000:SF8">
    <property type="entry name" value="HAD SUPERFAMILY HYDROLASE-LIKE, TYPE 3"/>
    <property type="match status" value="1"/>
</dbReference>
<dbReference type="InterPro" id="IPR006379">
    <property type="entry name" value="HAD-SF_hydro_IIB"/>
</dbReference>
<dbReference type="Proteomes" id="UP000232227">
    <property type="component" value="Chromosome"/>
</dbReference>
<name>A0A291IRW3_9MOLU</name>
<keyword evidence="2" id="KW-1185">Reference proteome</keyword>
<dbReference type="KEGG" id="mlac:CP520_02505"/>
<sequence length="293" mass="33196">MGLFYVKINLNTKKRFIKFMKKMLVFDIDGTLVHHQKMSKEVVSTLLEAKKQGNIVTLATGRGSRGILKVAKELELNDGKTPVIGLNGADVFYFNPDWTIKQLWKKPIPKDKAIPLYEAAMRNHISFVAYTDDPDYTYVTRKFNYLSIFMHGRTRAKTIKVKKDCSNLTYQTMKVICHGTYKNYQKFEQEIKPLNLAIFGWSYVQKPKHNLEINMTGINKAVGIAHAAKLFNVEQTDVIYFGDGSNDIDALEWAGTGVAMGQAPNEIKAHANQVTQSVKEDGVAVWVKNNVLK</sequence>
<dbReference type="SFLD" id="SFLDG01140">
    <property type="entry name" value="C2.B:_Phosphomannomutase_and_P"/>
    <property type="match status" value="1"/>
</dbReference>
<dbReference type="OrthoDB" id="384659at2"/>
<proteinExistence type="predicted"/>
<dbReference type="NCBIfam" id="TIGR00099">
    <property type="entry name" value="Cof-subfamily"/>
    <property type="match status" value="1"/>
</dbReference>
<dbReference type="InterPro" id="IPR023214">
    <property type="entry name" value="HAD_sf"/>
</dbReference>
<dbReference type="EMBL" id="CP023668">
    <property type="protein sequence ID" value="ATG97602.1"/>
    <property type="molecule type" value="Genomic_DNA"/>
</dbReference>
<evidence type="ECO:0000313" key="2">
    <source>
        <dbReference type="Proteomes" id="UP000232227"/>
    </source>
</evidence>
<dbReference type="Gene3D" id="3.30.1240.10">
    <property type="match status" value="1"/>
</dbReference>
<dbReference type="Pfam" id="PF08282">
    <property type="entry name" value="Hydrolase_3"/>
    <property type="match status" value="1"/>
</dbReference>
<gene>
    <name evidence="1" type="ORF">CP520_02505</name>
</gene>
<dbReference type="SUPFAM" id="SSF56784">
    <property type="entry name" value="HAD-like"/>
    <property type="match status" value="1"/>
</dbReference>
<reference evidence="1 2" key="1">
    <citation type="submission" date="2017-09" db="EMBL/GenBank/DDBJ databases">
        <title>SPAdes assembly of the Mesoplasma lactucae genome.</title>
        <authorList>
            <person name="Knight T.F."/>
            <person name="Rubinstein R."/>
            <person name="Citino T."/>
        </authorList>
    </citation>
    <scope>NUCLEOTIDE SEQUENCE [LARGE SCALE GENOMIC DNA]</scope>
    <source>
        <strain evidence="1 2">831-C4</strain>
    </source>
</reference>
<accession>A0A291IRW3</accession>
<dbReference type="PANTHER" id="PTHR10000">
    <property type="entry name" value="PHOSPHOSERINE PHOSPHATASE"/>
    <property type="match status" value="1"/>
</dbReference>
<dbReference type="InterPro" id="IPR000150">
    <property type="entry name" value="Cof"/>
</dbReference>
<dbReference type="GO" id="GO:0005829">
    <property type="term" value="C:cytosol"/>
    <property type="evidence" value="ECO:0007669"/>
    <property type="project" value="TreeGrafter"/>
</dbReference>
<dbReference type="Gene3D" id="3.40.50.1000">
    <property type="entry name" value="HAD superfamily/HAD-like"/>
    <property type="match status" value="1"/>
</dbReference>
<dbReference type="NCBIfam" id="TIGR01484">
    <property type="entry name" value="HAD-SF-IIB"/>
    <property type="match status" value="1"/>
</dbReference>
<evidence type="ECO:0000313" key="1">
    <source>
        <dbReference type="EMBL" id="ATG97602.1"/>
    </source>
</evidence>
<dbReference type="GO" id="GO:0016791">
    <property type="term" value="F:phosphatase activity"/>
    <property type="evidence" value="ECO:0007669"/>
    <property type="project" value="TreeGrafter"/>
</dbReference>
<dbReference type="GO" id="GO:0000287">
    <property type="term" value="F:magnesium ion binding"/>
    <property type="evidence" value="ECO:0007669"/>
    <property type="project" value="TreeGrafter"/>
</dbReference>
<dbReference type="SFLD" id="SFLDS00003">
    <property type="entry name" value="Haloacid_Dehalogenase"/>
    <property type="match status" value="1"/>
</dbReference>
<dbReference type="PROSITE" id="PS01229">
    <property type="entry name" value="COF_2"/>
    <property type="match status" value="1"/>
</dbReference>
<organism evidence="1 2">
    <name type="scientific">Mesoplasma lactucae ATCC 49193</name>
    <dbReference type="NCBI Taxonomy" id="81460"/>
    <lineage>
        <taxon>Bacteria</taxon>
        <taxon>Bacillati</taxon>
        <taxon>Mycoplasmatota</taxon>
        <taxon>Mollicutes</taxon>
        <taxon>Entomoplasmatales</taxon>
        <taxon>Entomoplasmataceae</taxon>
        <taxon>Mesoplasma</taxon>
    </lineage>
</organism>
<dbReference type="InterPro" id="IPR036412">
    <property type="entry name" value="HAD-like_sf"/>
</dbReference>